<gene>
    <name evidence="1" type="ORF">CYME_CML292C</name>
</gene>
<evidence type="ECO:0000313" key="2">
    <source>
        <dbReference type="Proteomes" id="UP000007014"/>
    </source>
</evidence>
<dbReference type="RefSeq" id="XP_005536904.1">
    <property type="nucleotide sequence ID" value="XM_005536847.1"/>
</dbReference>
<reference evidence="1 2" key="2">
    <citation type="journal article" date="2007" name="BMC Biol.">
        <title>A 100%-complete sequence reveals unusually simple genomic features in the hot-spring red alga Cyanidioschyzon merolae.</title>
        <authorList>
            <person name="Nozaki H."/>
            <person name="Takano H."/>
            <person name="Misumi O."/>
            <person name="Terasawa K."/>
            <person name="Matsuzaki M."/>
            <person name="Maruyama S."/>
            <person name="Nishida K."/>
            <person name="Yagisawa F."/>
            <person name="Yoshida Y."/>
            <person name="Fujiwara T."/>
            <person name="Takio S."/>
            <person name="Tamura K."/>
            <person name="Chung S.J."/>
            <person name="Nakamura S."/>
            <person name="Kuroiwa H."/>
            <person name="Tanaka K."/>
            <person name="Sato N."/>
            <person name="Kuroiwa T."/>
        </authorList>
    </citation>
    <scope>NUCLEOTIDE SEQUENCE [LARGE SCALE GENOMIC DNA]</scope>
    <source>
        <strain evidence="1 2">10D</strain>
    </source>
</reference>
<dbReference type="GeneID" id="16994745"/>
<dbReference type="Gramene" id="CML292CT">
    <property type="protein sequence ID" value="CML292CT"/>
    <property type="gene ID" value="CML292C"/>
</dbReference>
<dbReference type="EMBL" id="AP006494">
    <property type="protein sequence ID" value="BAM80868.1"/>
    <property type="molecule type" value="Genomic_DNA"/>
</dbReference>
<sequence>MLPQLYRTLSRRLRQVTRDCELRSVRQQALRACFKDCSARFESLSERAVPSSMPTPSPAIADEVLRWQSAVDELSQLHERYDIACVDKTDDTARGWQQTMRELAAARCALRMPSRAHPERTRSATD</sequence>
<protein>
    <submittedName>
        <fullName evidence="1">Uncharacterized protein</fullName>
    </submittedName>
</protein>
<organism evidence="1 2">
    <name type="scientific">Cyanidioschyzon merolae (strain NIES-3377 / 10D)</name>
    <name type="common">Unicellular red alga</name>
    <dbReference type="NCBI Taxonomy" id="280699"/>
    <lineage>
        <taxon>Eukaryota</taxon>
        <taxon>Rhodophyta</taxon>
        <taxon>Bangiophyceae</taxon>
        <taxon>Cyanidiales</taxon>
        <taxon>Cyanidiaceae</taxon>
        <taxon>Cyanidioschyzon</taxon>
    </lineage>
</organism>
<dbReference type="KEGG" id="cme:CYME_CML292C"/>
<dbReference type="HOGENOM" id="CLU_1984750_0_0_1"/>
<accession>M1VIF5</accession>
<keyword evidence="2" id="KW-1185">Reference proteome</keyword>
<dbReference type="Proteomes" id="UP000007014">
    <property type="component" value="Chromosome 12"/>
</dbReference>
<dbReference type="AlphaFoldDB" id="M1VIF5"/>
<name>M1VIF5_CYAM1</name>
<reference evidence="1 2" key="1">
    <citation type="journal article" date="2004" name="Nature">
        <title>Genome sequence of the ultrasmall unicellular red alga Cyanidioschyzon merolae 10D.</title>
        <authorList>
            <person name="Matsuzaki M."/>
            <person name="Misumi O."/>
            <person name="Shin-i T."/>
            <person name="Maruyama S."/>
            <person name="Takahara M."/>
            <person name="Miyagishima S."/>
            <person name="Mori T."/>
            <person name="Nishida K."/>
            <person name="Yagisawa F."/>
            <person name="Nishida K."/>
            <person name="Yoshida Y."/>
            <person name="Nishimura Y."/>
            <person name="Nakao S."/>
            <person name="Kobayashi T."/>
            <person name="Momoyama Y."/>
            <person name="Higashiyama T."/>
            <person name="Minoda A."/>
            <person name="Sano M."/>
            <person name="Nomoto H."/>
            <person name="Oishi K."/>
            <person name="Hayashi H."/>
            <person name="Ohta F."/>
            <person name="Nishizaka S."/>
            <person name="Haga S."/>
            <person name="Miura S."/>
            <person name="Morishita T."/>
            <person name="Kabeya Y."/>
            <person name="Terasawa K."/>
            <person name="Suzuki Y."/>
            <person name="Ishii Y."/>
            <person name="Asakawa S."/>
            <person name="Takano H."/>
            <person name="Ohta N."/>
            <person name="Kuroiwa H."/>
            <person name="Tanaka K."/>
            <person name="Shimizu N."/>
            <person name="Sugano S."/>
            <person name="Sato N."/>
            <person name="Nozaki H."/>
            <person name="Ogasawara N."/>
            <person name="Kohara Y."/>
            <person name="Kuroiwa T."/>
        </authorList>
    </citation>
    <scope>NUCLEOTIDE SEQUENCE [LARGE SCALE GENOMIC DNA]</scope>
    <source>
        <strain evidence="1 2">10D</strain>
    </source>
</reference>
<evidence type="ECO:0000313" key="1">
    <source>
        <dbReference type="EMBL" id="BAM80868.1"/>
    </source>
</evidence>
<proteinExistence type="predicted"/>
<dbReference type="OrthoDB" id="10501943at2759"/>